<reference evidence="1 2" key="1">
    <citation type="journal article" date="2011" name="J. Bacteriol.">
        <title>Complete genome of the cellulolytic ruminal bacterium Ruminococcus albus 7.</title>
        <authorList>
            <person name="Suen G."/>
            <person name="Stevenson D.M."/>
            <person name="Bruce D.C."/>
            <person name="Chertkov O."/>
            <person name="Copeland A."/>
            <person name="Cheng J.F."/>
            <person name="Detter C."/>
            <person name="Detter J.C."/>
            <person name="Goodwin L.A."/>
            <person name="Han C.S."/>
            <person name="Hauser L.J."/>
            <person name="Ivanova N.N."/>
            <person name="Kyrpides N.C."/>
            <person name="Land M.L."/>
            <person name="Lapidus A."/>
            <person name="Lucas S."/>
            <person name="Ovchinnikova G."/>
            <person name="Pitluck S."/>
            <person name="Tapia R."/>
            <person name="Woyke T."/>
            <person name="Boyum J."/>
            <person name="Mead D."/>
            <person name="Weimer P.J."/>
        </authorList>
    </citation>
    <scope>NUCLEOTIDE SEQUENCE [LARGE SCALE GENOMIC DNA]</scope>
    <source>
        <strain evidence="2">ATCC 27210 / DSM 20455 / JCM 14654 / NCDO 2250 / 7</strain>
    </source>
</reference>
<protein>
    <submittedName>
        <fullName evidence="1">Uncharacterized protein</fullName>
    </submittedName>
</protein>
<dbReference type="HOGENOM" id="CLU_2587571_0_0_9"/>
<dbReference type="EMBL" id="CP002403">
    <property type="protein sequence ID" value="ADU21301.1"/>
    <property type="molecule type" value="Genomic_DNA"/>
</dbReference>
<gene>
    <name evidence="1" type="ordered locus">Rumal_0766</name>
</gene>
<dbReference type="AlphaFoldDB" id="E6UI48"/>
<evidence type="ECO:0000313" key="2">
    <source>
        <dbReference type="Proteomes" id="UP000006919"/>
    </source>
</evidence>
<dbReference type="STRING" id="697329.Rumal_0766"/>
<proteinExistence type="predicted"/>
<organism evidence="1 2">
    <name type="scientific">Ruminococcus albus (strain ATCC 27210 / DSM 20455 / JCM 14654 / NCDO 2250 / 7)</name>
    <dbReference type="NCBI Taxonomy" id="697329"/>
    <lineage>
        <taxon>Bacteria</taxon>
        <taxon>Bacillati</taxon>
        <taxon>Bacillota</taxon>
        <taxon>Clostridia</taxon>
        <taxon>Eubacteriales</taxon>
        <taxon>Oscillospiraceae</taxon>
        <taxon>Ruminococcus</taxon>
    </lineage>
</organism>
<accession>E6UI48</accession>
<dbReference type="KEGG" id="ral:Rumal_0766"/>
<sequence>MAISKERDYKLLEMLSEIENNKVLFYKVDFDISDGDEMMPYIFDAIYQRFIVIAYRLLGNKQTMERLSGNSLKNYTNDYI</sequence>
<dbReference type="RefSeq" id="WP_013497484.1">
    <property type="nucleotide sequence ID" value="NC_014833.1"/>
</dbReference>
<evidence type="ECO:0000313" key="1">
    <source>
        <dbReference type="EMBL" id="ADU21301.1"/>
    </source>
</evidence>
<dbReference type="Proteomes" id="UP000006919">
    <property type="component" value="Chromosome"/>
</dbReference>
<name>E6UI48_RUMA7</name>